<dbReference type="OrthoDB" id="1928683at2759"/>
<evidence type="ECO:0000313" key="3">
    <source>
        <dbReference type="Proteomes" id="UP000825935"/>
    </source>
</evidence>
<evidence type="ECO:0000256" key="1">
    <source>
        <dbReference type="SAM" id="MobiDB-lite"/>
    </source>
</evidence>
<organism evidence="2 3">
    <name type="scientific">Ceratopteris richardii</name>
    <name type="common">Triangle waterfern</name>
    <dbReference type="NCBI Taxonomy" id="49495"/>
    <lineage>
        <taxon>Eukaryota</taxon>
        <taxon>Viridiplantae</taxon>
        <taxon>Streptophyta</taxon>
        <taxon>Embryophyta</taxon>
        <taxon>Tracheophyta</taxon>
        <taxon>Polypodiopsida</taxon>
        <taxon>Polypodiidae</taxon>
        <taxon>Polypodiales</taxon>
        <taxon>Pteridineae</taxon>
        <taxon>Pteridaceae</taxon>
        <taxon>Parkerioideae</taxon>
        <taxon>Ceratopteris</taxon>
    </lineage>
</organism>
<accession>A0A8T2TK35</accession>
<comment type="caution">
    <text evidence="2">The sequence shown here is derived from an EMBL/GenBank/DDBJ whole genome shotgun (WGS) entry which is preliminary data.</text>
</comment>
<gene>
    <name evidence="2" type="ORF">KP509_12G026200</name>
</gene>
<dbReference type="AlphaFoldDB" id="A0A8T2TK35"/>
<reference evidence="2" key="1">
    <citation type="submission" date="2021-08" db="EMBL/GenBank/DDBJ databases">
        <title>WGS assembly of Ceratopteris richardii.</title>
        <authorList>
            <person name="Marchant D.B."/>
            <person name="Chen G."/>
            <person name="Jenkins J."/>
            <person name="Shu S."/>
            <person name="Leebens-Mack J."/>
            <person name="Grimwood J."/>
            <person name="Schmutz J."/>
            <person name="Soltis P."/>
            <person name="Soltis D."/>
            <person name="Chen Z.-H."/>
        </authorList>
    </citation>
    <scope>NUCLEOTIDE SEQUENCE</scope>
    <source>
        <strain evidence="2">Whitten #5841</strain>
        <tissue evidence="2">Leaf</tissue>
    </source>
</reference>
<dbReference type="EMBL" id="CM035417">
    <property type="protein sequence ID" value="KAH7422800.1"/>
    <property type="molecule type" value="Genomic_DNA"/>
</dbReference>
<dbReference type="OMA" id="WVLQSDP"/>
<feature type="region of interest" description="Disordered" evidence="1">
    <location>
        <begin position="27"/>
        <end position="47"/>
    </location>
</feature>
<feature type="region of interest" description="Disordered" evidence="1">
    <location>
        <begin position="71"/>
        <end position="101"/>
    </location>
</feature>
<feature type="compositionally biased region" description="Low complexity" evidence="1">
    <location>
        <begin position="76"/>
        <end position="97"/>
    </location>
</feature>
<name>A0A8T2TK35_CERRI</name>
<proteinExistence type="predicted"/>
<dbReference type="PANTHER" id="PTHR36704">
    <property type="entry name" value="PROTEIN, PUTATIVE-RELATED"/>
    <property type="match status" value="1"/>
</dbReference>
<evidence type="ECO:0000313" key="2">
    <source>
        <dbReference type="EMBL" id="KAH7422800.1"/>
    </source>
</evidence>
<dbReference type="PANTHER" id="PTHR36704:SF1">
    <property type="entry name" value="OS06G0239700 PROTEIN"/>
    <property type="match status" value="1"/>
</dbReference>
<protein>
    <submittedName>
        <fullName evidence="2">Uncharacterized protein</fullName>
    </submittedName>
</protein>
<keyword evidence="3" id="KW-1185">Reference proteome</keyword>
<sequence length="265" mass="28768">MNIFARRAAASEGAFFSQASKESIVRLREKTPRSSAPAAGDASSTGDVALLKDEVNPDVLPEILQHSLPKHQQYDPLPTSSSPSPSSLVSLASAKPSNVASRHRADNNGLAFLPTLPQASFGPRRWKVTEEEVKLMASTANEARFLDDTPTMDDAKAKALVEGYGVILKAFAVATALVIGGGATVATTALMSKLQIHSTDDIRVKGSEHMQPRAEAIRSLFEPWRQWVQERLKNPDVKKSQRRAIGTPFAQQMGLKQLANEVEEK</sequence>
<dbReference type="Proteomes" id="UP000825935">
    <property type="component" value="Chromosome 12"/>
</dbReference>